<dbReference type="STRING" id="151894.SAMN04488524_2205"/>
<reference evidence="2" key="1">
    <citation type="submission" date="2017-04" db="EMBL/GenBank/DDBJ databases">
        <authorList>
            <person name="Varghese N."/>
            <person name="Submissions S."/>
        </authorList>
    </citation>
    <scope>NUCLEOTIDE SEQUENCE [LARGE SCALE GENOMIC DNA]</scope>
    <source>
        <strain evidence="2">DSM 12126</strain>
    </source>
</reference>
<evidence type="ECO:0000313" key="1">
    <source>
        <dbReference type="EMBL" id="SMC70324.1"/>
    </source>
</evidence>
<dbReference type="EMBL" id="FWXT01000001">
    <property type="protein sequence ID" value="SMC70324.1"/>
    <property type="molecule type" value="Genomic_DNA"/>
</dbReference>
<evidence type="ECO:0000313" key="2">
    <source>
        <dbReference type="Proteomes" id="UP000192756"/>
    </source>
</evidence>
<dbReference type="RefSeq" id="WP_084238404.1">
    <property type="nucleotide sequence ID" value="NZ_FWXT01000001.1"/>
</dbReference>
<dbReference type="OrthoDB" id="761112at2"/>
<protein>
    <submittedName>
        <fullName evidence="1">Uncharacterized protein</fullName>
    </submittedName>
</protein>
<name>A0A1W2BBV8_9SPHI</name>
<dbReference type="PROSITE" id="PS51257">
    <property type="entry name" value="PROKAR_LIPOPROTEIN"/>
    <property type="match status" value="1"/>
</dbReference>
<keyword evidence="2" id="KW-1185">Reference proteome</keyword>
<sequence>MKYLKFLLIIGLITGTVACKKSRYPEFENSANAQFTRTAATGTAAAPYNNGTLSKAAPATADQFLLKVVESGNVQSVAVMVDYRKATAPNTTVYTQQFASITSWPQTYNASLNSLVTLFASNGLTVGGLAVGDKFVFRIVITLNSGTVISEQAAIMNAAPYAITLTYTVGA</sequence>
<dbReference type="Proteomes" id="UP000192756">
    <property type="component" value="Unassembled WGS sequence"/>
</dbReference>
<accession>A0A1W2BBV8</accession>
<proteinExistence type="predicted"/>
<dbReference type="AlphaFoldDB" id="A0A1W2BBV8"/>
<organism evidence="1 2">
    <name type="scientific">Pedobacter africanus</name>
    <dbReference type="NCBI Taxonomy" id="151894"/>
    <lineage>
        <taxon>Bacteria</taxon>
        <taxon>Pseudomonadati</taxon>
        <taxon>Bacteroidota</taxon>
        <taxon>Sphingobacteriia</taxon>
        <taxon>Sphingobacteriales</taxon>
        <taxon>Sphingobacteriaceae</taxon>
        <taxon>Pedobacter</taxon>
    </lineage>
</organism>
<gene>
    <name evidence="1" type="ORF">SAMN04488524_2205</name>
</gene>